<name>A0A178IC38_9BACT</name>
<dbReference type="Proteomes" id="UP000078486">
    <property type="component" value="Unassembled WGS sequence"/>
</dbReference>
<sequence length="175" mass="18372">MSWWNPFTWGGNTAVEQTIVDQAAHDTLLLAQARADAGAGVIAAADYLALRDTFLRVHGAAALAAFDANAPAVPAGATIGDIKDYLGEVDIDMSAFQEPARDSAQGKIDDIKDKAVVDAVKDIPRQLAAGLNAVTASLPSWVKFAAIAAVALFALHTLARLGVRVPRSRRAARAK</sequence>
<keyword evidence="1" id="KW-0812">Transmembrane</keyword>
<keyword evidence="1" id="KW-1133">Transmembrane helix</keyword>
<protein>
    <submittedName>
        <fullName evidence="2">Uncharacterized protein</fullName>
    </submittedName>
</protein>
<accession>A0A178IC38</accession>
<keyword evidence="1" id="KW-0472">Membrane</keyword>
<dbReference type="RefSeq" id="WP_068772453.1">
    <property type="nucleotide sequence ID" value="NZ_CP109796.1"/>
</dbReference>
<evidence type="ECO:0000313" key="3">
    <source>
        <dbReference type="Proteomes" id="UP000078486"/>
    </source>
</evidence>
<dbReference type="STRING" id="1184151.AW736_21945"/>
<gene>
    <name evidence="2" type="ORF">AW736_21945</name>
</gene>
<keyword evidence="3" id="KW-1185">Reference proteome</keyword>
<dbReference type="AlphaFoldDB" id="A0A178IC38"/>
<feature type="transmembrane region" description="Helical" evidence="1">
    <location>
        <begin position="141"/>
        <end position="163"/>
    </location>
</feature>
<evidence type="ECO:0000256" key="1">
    <source>
        <dbReference type="SAM" id="Phobius"/>
    </source>
</evidence>
<comment type="caution">
    <text evidence="2">The sequence shown here is derived from an EMBL/GenBank/DDBJ whole genome shotgun (WGS) entry which is preliminary data.</text>
</comment>
<proteinExistence type="predicted"/>
<evidence type="ECO:0000313" key="2">
    <source>
        <dbReference type="EMBL" id="OAM87584.1"/>
    </source>
</evidence>
<organism evidence="2 3">
    <name type="scientific">Termitidicoccus mucosus</name>
    <dbReference type="NCBI Taxonomy" id="1184151"/>
    <lineage>
        <taxon>Bacteria</taxon>
        <taxon>Pseudomonadati</taxon>
        <taxon>Verrucomicrobiota</taxon>
        <taxon>Opitutia</taxon>
        <taxon>Opitutales</taxon>
        <taxon>Opitutaceae</taxon>
        <taxon>Termitidicoccus</taxon>
    </lineage>
</organism>
<dbReference type="EMBL" id="LRRQ01000167">
    <property type="protein sequence ID" value="OAM87584.1"/>
    <property type="molecule type" value="Genomic_DNA"/>
</dbReference>
<reference evidence="2 3" key="1">
    <citation type="submission" date="2016-01" db="EMBL/GenBank/DDBJ databases">
        <title>High potential of lignocellulose degradation of a new Verrucomicrobia species.</title>
        <authorList>
            <person name="Wang Y."/>
            <person name="Shi Y."/>
            <person name="Qiu Z."/>
            <person name="Liu S."/>
            <person name="Yang H."/>
        </authorList>
    </citation>
    <scope>NUCLEOTIDE SEQUENCE [LARGE SCALE GENOMIC DNA]</scope>
    <source>
        <strain evidence="2 3">TSB47</strain>
    </source>
</reference>